<feature type="transmembrane region" description="Helical" evidence="2">
    <location>
        <begin position="15"/>
        <end position="36"/>
    </location>
</feature>
<organism evidence="3 4">
    <name type="scientific">Kribbella koreensis</name>
    <dbReference type="NCBI Taxonomy" id="57909"/>
    <lineage>
        <taxon>Bacteria</taxon>
        <taxon>Bacillati</taxon>
        <taxon>Actinomycetota</taxon>
        <taxon>Actinomycetes</taxon>
        <taxon>Propionibacteriales</taxon>
        <taxon>Kribbellaceae</taxon>
        <taxon>Kribbella</taxon>
    </lineage>
</organism>
<reference evidence="3 4" key="1">
    <citation type="journal article" date="2019" name="Int. J. Syst. Evol. Microbiol.">
        <title>The Global Catalogue of Microorganisms (GCM) 10K type strain sequencing project: providing services to taxonomists for standard genome sequencing and annotation.</title>
        <authorList>
            <consortium name="The Broad Institute Genomics Platform"/>
            <consortium name="The Broad Institute Genome Sequencing Center for Infectious Disease"/>
            <person name="Wu L."/>
            <person name="Ma J."/>
        </authorList>
    </citation>
    <scope>NUCLEOTIDE SEQUENCE [LARGE SCALE GENOMIC DNA]</scope>
    <source>
        <strain evidence="3 4">JCM 10977</strain>
    </source>
</reference>
<comment type="caution">
    <text evidence="3">The sequence shown here is derived from an EMBL/GenBank/DDBJ whole genome shotgun (WGS) entry which is preliminary data.</text>
</comment>
<evidence type="ECO:0000256" key="2">
    <source>
        <dbReference type="SAM" id="Phobius"/>
    </source>
</evidence>
<name>A0ABN1PGH0_9ACTN</name>
<evidence type="ECO:0000313" key="4">
    <source>
        <dbReference type="Proteomes" id="UP001500542"/>
    </source>
</evidence>
<protein>
    <submittedName>
        <fullName evidence="3">Uncharacterized protein</fullName>
    </submittedName>
</protein>
<feature type="compositionally biased region" description="Pro residues" evidence="1">
    <location>
        <begin position="62"/>
        <end position="79"/>
    </location>
</feature>
<evidence type="ECO:0000256" key="1">
    <source>
        <dbReference type="SAM" id="MobiDB-lite"/>
    </source>
</evidence>
<keyword evidence="2" id="KW-0812">Transmembrane</keyword>
<keyword evidence="2" id="KW-1133">Transmembrane helix</keyword>
<dbReference type="Proteomes" id="UP001500542">
    <property type="component" value="Unassembled WGS sequence"/>
</dbReference>
<gene>
    <name evidence="3" type="ORF">GCM10009554_09040</name>
</gene>
<proteinExistence type="predicted"/>
<feature type="region of interest" description="Disordered" evidence="1">
    <location>
        <begin position="42"/>
        <end position="81"/>
    </location>
</feature>
<keyword evidence="4" id="KW-1185">Reference proteome</keyword>
<sequence length="287" mass="30326">MTTPRPEDPRTSRRLSVIAVIAAATALALAVAVLVATTLKDSRPAGTPLPTATVTATRPPVTTVPPPPTITPSPVPTPTPSRRVFRYQAVWPFGSEQDAAVWQQAYRKSGSQPWHLDAAQTALSFTMGFLSFDEVNTVVSRTVRGDDATVAVGYRTGTTTPSVAAVLHLRRIGQGEDAPWEVVGSRDTSLTLDRPGYGSFAGSPLRVGGRITGVDEAIRIEVRQHSSNAVLGAYCCVPAGGEHTPWSASVFFRGATDDVLVIVASTGGHYQAVEKFAITAVRPRGGV</sequence>
<accession>A0ABN1PGH0</accession>
<keyword evidence="2" id="KW-0472">Membrane</keyword>
<evidence type="ECO:0000313" key="3">
    <source>
        <dbReference type="EMBL" id="GAA0927858.1"/>
    </source>
</evidence>
<dbReference type="RefSeq" id="WP_343965060.1">
    <property type="nucleotide sequence ID" value="NZ_BAAAHK010000003.1"/>
</dbReference>
<feature type="compositionally biased region" description="Low complexity" evidence="1">
    <location>
        <begin position="42"/>
        <end position="61"/>
    </location>
</feature>
<dbReference type="EMBL" id="BAAAHK010000003">
    <property type="protein sequence ID" value="GAA0927858.1"/>
    <property type="molecule type" value="Genomic_DNA"/>
</dbReference>